<reference evidence="8 9" key="1">
    <citation type="submission" date="2017-05" db="EMBL/GenBank/DDBJ databases">
        <title>Complete genome sequence of Streptomyces sp. SCSIO 03032 revealed the diverse biosynthetic pathways for its bioactive secondary metabolites.</title>
        <authorList>
            <person name="Ma L."/>
            <person name="Zhu Y."/>
            <person name="Zhang W."/>
            <person name="Zhang G."/>
            <person name="Tian X."/>
            <person name="Zhang S."/>
            <person name="Zhang C."/>
        </authorList>
    </citation>
    <scope>NUCLEOTIDE SEQUENCE [LARGE SCALE GENOMIC DNA]</scope>
    <source>
        <strain evidence="8 9">SCSIO 03032</strain>
    </source>
</reference>
<dbReference type="Gene3D" id="3.90.1720.10">
    <property type="entry name" value="endopeptidase domain like (from Nostoc punctiforme)"/>
    <property type="match status" value="1"/>
</dbReference>
<evidence type="ECO:0000256" key="6">
    <source>
        <dbReference type="SAM" id="SignalP"/>
    </source>
</evidence>
<evidence type="ECO:0000259" key="7">
    <source>
        <dbReference type="PROSITE" id="PS51935"/>
    </source>
</evidence>
<proteinExistence type="inferred from homology"/>
<organism evidence="8 9">
    <name type="scientific">Streptomyces marincola</name>
    <dbReference type="NCBI Taxonomy" id="2878388"/>
    <lineage>
        <taxon>Bacteria</taxon>
        <taxon>Bacillati</taxon>
        <taxon>Actinomycetota</taxon>
        <taxon>Actinomycetes</taxon>
        <taxon>Kitasatosporales</taxon>
        <taxon>Streptomycetaceae</taxon>
        <taxon>Streptomyces</taxon>
    </lineage>
</organism>
<evidence type="ECO:0000313" key="9">
    <source>
        <dbReference type="Proteomes" id="UP000194218"/>
    </source>
</evidence>
<keyword evidence="2" id="KW-0645">Protease</keyword>
<dbReference type="InterPro" id="IPR000064">
    <property type="entry name" value="NLP_P60_dom"/>
</dbReference>
<dbReference type="PROSITE" id="PS51935">
    <property type="entry name" value="NLPC_P60"/>
    <property type="match status" value="1"/>
</dbReference>
<dbReference type="OrthoDB" id="5177647at2"/>
<name>A0A1W7D2H9_9ACTN</name>
<feature type="compositionally biased region" description="Gly residues" evidence="5">
    <location>
        <begin position="227"/>
        <end position="236"/>
    </location>
</feature>
<accession>A0A1W7D2H9</accession>
<evidence type="ECO:0000256" key="3">
    <source>
        <dbReference type="ARBA" id="ARBA00022801"/>
    </source>
</evidence>
<keyword evidence="9" id="KW-1185">Reference proteome</keyword>
<keyword evidence="3" id="KW-0378">Hydrolase</keyword>
<dbReference type="SUPFAM" id="SSF54001">
    <property type="entry name" value="Cysteine proteinases"/>
    <property type="match status" value="1"/>
</dbReference>
<feature type="signal peptide" evidence="6">
    <location>
        <begin position="1"/>
        <end position="35"/>
    </location>
</feature>
<feature type="domain" description="NlpC/P60" evidence="7">
    <location>
        <begin position="245"/>
        <end position="360"/>
    </location>
</feature>
<dbReference type="Pfam" id="PF00877">
    <property type="entry name" value="NLPC_P60"/>
    <property type="match status" value="1"/>
</dbReference>
<dbReference type="PANTHER" id="PTHR47359:SF3">
    <property type="entry name" value="NLP_P60 DOMAIN-CONTAINING PROTEIN-RELATED"/>
    <property type="match status" value="1"/>
</dbReference>
<dbReference type="GO" id="GO:0008234">
    <property type="term" value="F:cysteine-type peptidase activity"/>
    <property type="evidence" value="ECO:0007669"/>
    <property type="project" value="UniProtKB-KW"/>
</dbReference>
<evidence type="ECO:0000313" key="8">
    <source>
        <dbReference type="EMBL" id="ARQ71214.1"/>
    </source>
</evidence>
<gene>
    <name evidence="8" type="ORF">CAG99_22440</name>
</gene>
<evidence type="ECO:0000256" key="4">
    <source>
        <dbReference type="ARBA" id="ARBA00022807"/>
    </source>
</evidence>
<feature type="region of interest" description="Disordered" evidence="5">
    <location>
        <begin position="206"/>
        <end position="236"/>
    </location>
</feature>
<dbReference type="GO" id="GO:0006508">
    <property type="term" value="P:proteolysis"/>
    <property type="evidence" value="ECO:0007669"/>
    <property type="project" value="UniProtKB-KW"/>
</dbReference>
<keyword evidence="4" id="KW-0788">Thiol protease</keyword>
<evidence type="ECO:0000256" key="5">
    <source>
        <dbReference type="SAM" id="MobiDB-lite"/>
    </source>
</evidence>
<dbReference type="RefSeq" id="WP_086161055.1">
    <property type="nucleotide sequence ID" value="NZ_CP021121.1"/>
</dbReference>
<feature type="compositionally biased region" description="Basic and acidic residues" evidence="5">
    <location>
        <begin position="214"/>
        <end position="223"/>
    </location>
</feature>
<dbReference type="EMBL" id="CP021121">
    <property type="protein sequence ID" value="ARQ71214.1"/>
    <property type="molecule type" value="Genomic_DNA"/>
</dbReference>
<protein>
    <recommendedName>
        <fullName evidence="7">NlpC/P60 domain-containing protein</fullName>
    </recommendedName>
</protein>
<comment type="similarity">
    <text evidence="1">Belongs to the peptidase C40 family.</text>
</comment>
<dbReference type="KEGG" id="smao:CAG99_22440"/>
<dbReference type="Proteomes" id="UP000194218">
    <property type="component" value="Chromosome"/>
</dbReference>
<dbReference type="AlphaFoldDB" id="A0A1W7D2H9"/>
<dbReference type="InterPro" id="IPR051794">
    <property type="entry name" value="PG_Endopeptidase_C40"/>
</dbReference>
<feature type="region of interest" description="Disordered" evidence="5">
    <location>
        <begin position="60"/>
        <end position="91"/>
    </location>
</feature>
<evidence type="ECO:0000256" key="1">
    <source>
        <dbReference type="ARBA" id="ARBA00007074"/>
    </source>
</evidence>
<feature type="chain" id="PRO_5012371138" description="NlpC/P60 domain-containing protein" evidence="6">
    <location>
        <begin position="36"/>
        <end position="360"/>
    </location>
</feature>
<dbReference type="Gene3D" id="6.10.250.3150">
    <property type="match status" value="1"/>
</dbReference>
<evidence type="ECO:0000256" key="2">
    <source>
        <dbReference type="ARBA" id="ARBA00022670"/>
    </source>
</evidence>
<sequence length="360" mass="38065">MASHRRPKQPSRARVTFFGATAVATVALSSQTAQADPAPSVQDVQEEVDRLYQEAEAATEEYNGAKEREEELQAEVEELQDSTARGQEELNELRSTLGSVASAQYRNGGLDPSLHLFLSSDPDAYLDQASTLDQVSGKQAETLRLIEERQRTLDQQRQEATDRLAELEELRGELGDQKDTIQGKLNDAQSLLNTLTEEERQRIADEEAAAAAEAEARATRDASSRSGGAGSGGGGGTIAGTGTSTSYGVAALNAAAGKIGAPYVWGATGPSSFDCSGLTSWAFGQAGVSLPRTSQAQAGMGPALSQSQLAPGDLVFFYSDLHHVGIYAGNGQIIHAPRPGASVEYLSINAMPFQYGVRVG</sequence>
<keyword evidence="6" id="KW-0732">Signal</keyword>
<dbReference type="PANTHER" id="PTHR47359">
    <property type="entry name" value="PEPTIDOGLYCAN DL-ENDOPEPTIDASE CWLO"/>
    <property type="match status" value="1"/>
</dbReference>
<dbReference type="InterPro" id="IPR038765">
    <property type="entry name" value="Papain-like_cys_pep_sf"/>
</dbReference>